<reference evidence="2" key="1">
    <citation type="submission" date="2023-03" db="EMBL/GenBank/DDBJ databases">
        <title>Massive genome expansion in bonnet fungi (Mycena s.s.) driven by repeated elements and novel gene families across ecological guilds.</title>
        <authorList>
            <consortium name="Lawrence Berkeley National Laboratory"/>
            <person name="Harder C.B."/>
            <person name="Miyauchi S."/>
            <person name="Viragh M."/>
            <person name="Kuo A."/>
            <person name="Thoen E."/>
            <person name="Andreopoulos B."/>
            <person name="Lu D."/>
            <person name="Skrede I."/>
            <person name="Drula E."/>
            <person name="Henrissat B."/>
            <person name="Morin E."/>
            <person name="Kohler A."/>
            <person name="Barry K."/>
            <person name="LaButti K."/>
            <person name="Morin E."/>
            <person name="Salamov A."/>
            <person name="Lipzen A."/>
            <person name="Mereny Z."/>
            <person name="Hegedus B."/>
            <person name="Baldrian P."/>
            <person name="Stursova M."/>
            <person name="Weitz H."/>
            <person name="Taylor A."/>
            <person name="Grigoriev I.V."/>
            <person name="Nagy L.G."/>
            <person name="Martin F."/>
            <person name="Kauserud H."/>
        </authorList>
    </citation>
    <scope>NUCLEOTIDE SEQUENCE</scope>
    <source>
        <strain evidence="2">9284</strain>
    </source>
</reference>
<keyword evidence="3" id="KW-1185">Reference proteome</keyword>
<feature type="transmembrane region" description="Helical" evidence="1">
    <location>
        <begin position="156"/>
        <end position="178"/>
    </location>
</feature>
<keyword evidence="1" id="KW-0812">Transmembrane</keyword>
<evidence type="ECO:0000313" key="3">
    <source>
        <dbReference type="Proteomes" id="UP001221142"/>
    </source>
</evidence>
<dbReference type="AlphaFoldDB" id="A0AAD7BTI3"/>
<dbReference type="EMBL" id="JARKIF010000009">
    <property type="protein sequence ID" value="KAJ7630468.1"/>
    <property type="molecule type" value="Genomic_DNA"/>
</dbReference>
<keyword evidence="1" id="KW-0472">Membrane</keyword>
<protein>
    <submittedName>
        <fullName evidence="2">Uncharacterized protein</fullName>
    </submittedName>
</protein>
<keyword evidence="1" id="KW-1133">Transmembrane helix</keyword>
<gene>
    <name evidence="2" type="ORF">FB45DRAFT_915584</name>
</gene>
<evidence type="ECO:0000313" key="2">
    <source>
        <dbReference type="EMBL" id="KAJ7630468.1"/>
    </source>
</evidence>
<comment type="caution">
    <text evidence="2">The sequence shown here is derived from an EMBL/GenBank/DDBJ whole genome shotgun (WGS) entry which is preliminary data.</text>
</comment>
<accession>A0AAD7BTI3</accession>
<sequence>MSPRAKKRVALGTIRMEGRHRRGAHYGKNPRTCIVEDSNCWRKRPSLNTHIKATPSRSVKGCCAGSTTRPHRIAHLPGISCTFFPLEMRKETHRDALAHSIPDALEYFESVLEGSGCCRSSSSPFCSFINYLVVCLRLVLVYSSSTILFRLGVLGLSWYVATLLFVSSDGWIILSFQYTNGVLLPI</sequence>
<organism evidence="2 3">
    <name type="scientific">Roridomyces roridus</name>
    <dbReference type="NCBI Taxonomy" id="1738132"/>
    <lineage>
        <taxon>Eukaryota</taxon>
        <taxon>Fungi</taxon>
        <taxon>Dikarya</taxon>
        <taxon>Basidiomycota</taxon>
        <taxon>Agaricomycotina</taxon>
        <taxon>Agaricomycetes</taxon>
        <taxon>Agaricomycetidae</taxon>
        <taxon>Agaricales</taxon>
        <taxon>Marasmiineae</taxon>
        <taxon>Mycenaceae</taxon>
        <taxon>Roridomyces</taxon>
    </lineage>
</organism>
<dbReference type="Proteomes" id="UP001221142">
    <property type="component" value="Unassembled WGS sequence"/>
</dbReference>
<proteinExistence type="predicted"/>
<name>A0AAD7BTI3_9AGAR</name>
<evidence type="ECO:0000256" key="1">
    <source>
        <dbReference type="SAM" id="Phobius"/>
    </source>
</evidence>